<organism evidence="1">
    <name type="scientific">Tunturiibacter psychrotolerans</name>
    <dbReference type="NCBI Taxonomy" id="3069686"/>
    <lineage>
        <taxon>Bacteria</taxon>
        <taxon>Pseudomonadati</taxon>
        <taxon>Acidobacteriota</taxon>
        <taxon>Terriglobia</taxon>
        <taxon>Terriglobales</taxon>
        <taxon>Acidobacteriaceae</taxon>
        <taxon>Tunturiibacter</taxon>
    </lineage>
</organism>
<dbReference type="RefSeq" id="WP_353062401.1">
    <property type="nucleotide sequence ID" value="NZ_CP132942.1"/>
</dbReference>
<dbReference type="AlphaFoldDB" id="A0AAU7ZL94"/>
<reference evidence="1" key="2">
    <citation type="journal article" date="2024" name="Environ. Microbiol.">
        <title>Genome analysis and description of Tunturibacter gen. nov. expands the diversity of Terriglobia in tundra soils.</title>
        <authorList>
            <person name="Messyasz A."/>
            <person name="Mannisto M.K."/>
            <person name="Kerkhof L.J."/>
            <person name="Haggblom M.M."/>
        </authorList>
    </citation>
    <scope>NUCLEOTIDE SEQUENCE</scope>
    <source>
        <strain evidence="1">X5P6</strain>
    </source>
</reference>
<evidence type="ECO:0000313" key="1">
    <source>
        <dbReference type="EMBL" id="XCB31556.1"/>
    </source>
</evidence>
<protein>
    <submittedName>
        <fullName evidence="1">Uncharacterized protein</fullName>
    </submittedName>
</protein>
<dbReference type="EMBL" id="CP132942">
    <property type="protein sequence ID" value="XCB31556.1"/>
    <property type="molecule type" value="Genomic_DNA"/>
</dbReference>
<gene>
    <name evidence="1" type="ORF">RBB77_13965</name>
</gene>
<name>A0AAU7ZL94_9BACT</name>
<reference evidence="1" key="1">
    <citation type="submission" date="2023-08" db="EMBL/GenBank/DDBJ databases">
        <authorList>
            <person name="Messyasz A."/>
            <person name="Mannisto M.K."/>
            <person name="Kerkhof L.J."/>
            <person name="Haggblom M."/>
        </authorList>
    </citation>
    <scope>NUCLEOTIDE SEQUENCE</scope>
    <source>
        <strain evidence="1">X5P6</strain>
    </source>
</reference>
<sequence>MESATSALRVKNDGLVRQLDELAKQMDVSRRALLGFFRILKEDEVPLEQLADKLALVAQRHNDQLSRLRSLDPEDDGARSLIEAAREVIRNAGSSADYDRAADLIFQAEETQDKLGLRRWSARHMTLPDGRV</sequence>
<proteinExistence type="predicted"/>
<dbReference type="KEGG" id="tpsc:RBB77_13965"/>
<accession>A0AAU7ZL94</accession>